<dbReference type="Proteomes" id="UP001272097">
    <property type="component" value="Unassembled WGS sequence"/>
</dbReference>
<dbReference type="RefSeq" id="WP_320217397.1">
    <property type="nucleotide sequence ID" value="NZ_JAVIIS010000062.1"/>
</dbReference>
<gene>
    <name evidence="1" type="ORF">RFM51_27985</name>
</gene>
<keyword evidence="2" id="KW-1185">Reference proteome</keyword>
<organism evidence="1 2">
    <name type="scientific">Mesorhizobium australafricanum</name>
    <dbReference type="NCBI Taxonomy" id="3072311"/>
    <lineage>
        <taxon>Bacteria</taxon>
        <taxon>Pseudomonadati</taxon>
        <taxon>Pseudomonadota</taxon>
        <taxon>Alphaproteobacteria</taxon>
        <taxon>Hyphomicrobiales</taxon>
        <taxon>Phyllobacteriaceae</taxon>
        <taxon>Mesorhizobium</taxon>
    </lineage>
</organism>
<reference evidence="1 2" key="1">
    <citation type="submission" date="2023-08" db="EMBL/GenBank/DDBJ databases">
        <title>Implementing the SeqCode for naming new Mesorhizobium species isolated from Vachellia karroo root nodules.</title>
        <authorList>
            <person name="Van Lill M."/>
        </authorList>
    </citation>
    <scope>NUCLEOTIDE SEQUENCE [LARGE SCALE GENOMIC DNA]</scope>
    <source>
        <strain evidence="1 2">VK3E</strain>
    </source>
</reference>
<evidence type="ECO:0000313" key="1">
    <source>
        <dbReference type="EMBL" id="MDX8443413.1"/>
    </source>
</evidence>
<accession>A0ABU4X542</accession>
<dbReference type="EMBL" id="JAVIIS010000062">
    <property type="protein sequence ID" value="MDX8443413.1"/>
    <property type="molecule type" value="Genomic_DNA"/>
</dbReference>
<protein>
    <submittedName>
        <fullName evidence="1">Uncharacterized protein</fullName>
    </submittedName>
</protein>
<name>A0ABU4X542_9HYPH</name>
<sequence>MLAIFTFDSRSCWHSSANAAPLAGKLTIAQAIAIETGRMETSFVDWNLLSKGTLRPPRLRVNRPHAVFWVLHL</sequence>
<comment type="caution">
    <text evidence="1">The sequence shown here is derived from an EMBL/GenBank/DDBJ whole genome shotgun (WGS) entry which is preliminary data.</text>
</comment>
<evidence type="ECO:0000313" key="2">
    <source>
        <dbReference type="Proteomes" id="UP001272097"/>
    </source>
</evidence>
<proteinExistence type="predicted"/>